<accession>A0A926NC59</accession>
<dbReference type="Proteomes" id="UP000661691">
    <property type="component" value="Unassembled WGS sequence"/>
</dbReference>
<sequence length="378" mass="40016">MPFVYVSNFSSNSVSVIDIKTNDVIANISVGNQPAQMIVTPNGQYVYVWSNATGASGVIFVIDTKTHAIISSIFIDETVSVDIFKKFAVSPDGQFVYVTRVSNNLAEMALVVIDTKTNFITAKVRVGDTPLSPVVLPNGKFIYVINNGVLNLSKSSISVIETKTYTITSTIDFSLGIIPSVFLGVDLIVAPNGKLVYALNAVSTDVFGSVSVIETKTNTIVATIEVGLIPHTLAVSPDGKFIYVVNSFDGNLNGSVSVIETKTHTIVATIDVGLLPVGIAINPNGQYIYVVNNISIENKGSVSVIDTNHFTVISTITVDFSPTAISITPDGQYIYVVNTGNFIGSPNNKISVIETKTNTVIATVAVGDHPSAVAIVSG</sequence>
<dbReference type="NCBIfam" id="TIGR02276">
    <property type="entry name" value="beta_rpt_yvtn"/>
    <property type="match status" value="3"/>
</dbReference>
<evidence type="ECO:0000313" key="2">
    <source>
        <dbReference type="Proteomes" id="UP000661691"/>
    </source>
</evidence>
<dbReference type="SUPFAM" id="SSF50974">
    <property type="entry name" value="Nitrous oxide reductase, N-terminal domain"/>
    <property type="match status" value="1"/>
</dbReference>
<dbReference type="RefSeq" id="WP_191140898.1">
    <property type="nucleotide sequence ID" value="NZ_JACXAG020000009.1"/>
</dbReference>
<gene>
    <name evidence="1" type="ORF">IC620_12145</name>
</gene>
<protein>
    <submittedName>
        <fullName evidence="1">Uncharacterized protein</fullName>
    </submittedName>
</protein>
<dbReference type="PANTHER" id="PTHR47197:SF3">
    <property type="entry name" value="DIHYDRO-HEME D1 DEHYDROGENASE"/>
    <property type="match status" value="1"/>
</dbReference>
<dbReference type="AlphaFoldDB" id="A0A926NC59"/>
<dbReference type="PANTHER" id="PTHR47197">
    <property type="entry name" value="PROTEIN NIRF"/>
    <property type="match status" value="1"/>
</dbReference>
<keyword evidence="2" id="KW-1185">Reference proteome</keyword>
<evidence type="ECO:0000313" key="1">
    <source>
        <dbReference type="EMBL" id="MBD1373105.1"/>
    </source>
</evidence>
<dbReference type="InterPro" id="IPR011964">
    <property type="entry name" value="YVTN_b-propeller_repeat"/>
</dbReference>
<dbReference type="InterPro" id="IPR051200">
    <property type="entry name" value="Host-pathogen_enzymatic-act"/>
</dbReference>
<reference evidence="1" key="1">
    <citation type="submission" date="2020-09" db="EMBL/GenBank/DDBJ databases">
        <title>A novel bacterium of genus Hazenella, isolated from South China Sea.</title>
        <authorList>
            <person name="Huang H."/>
            <person name="Mo K."/>
            <person name="Hu Y."/>
        </authorList>
    </citation>
    <scope>NUCLEOTIDE SEQUENCE</scope>
    <source>
        <strain evidence="1">IB182357</strain>
    </source>
</reference>
<dbReference type="Gene3D" id="2.130.10.10">
    <property type="entry name" value="YVTN repeat-like/Quinoprotein amine dehydrogenase"/>
    <property type="match status" value="4"/>
</dbReference>
<organism evidence="1 2">
    <name type="scientific">Polycladospora coralii</name>
    <dbReference type="NCBI Taxonomy" id="2771432"/>
    <lineage>
        <taxon>Bacteria</taxon>
        <taxon>Bacillati</taxon>
        <taxon>Bacillota</taxon>
        <taxon>Bacilli</taxon>
        <taxon>Bacillales</taxon>
        <taxon>Thermoactinomycetaceae</taxon>
        <taxon>Polycladospora</taxon>
    </lineage>
</organism>
<dbReference type="InterPro" id="IPR015943">
    <property type="entry name" value="WD40/YVTN_repeat-like_dom_sf"/>
</dbReference>
<comment type="caution">
    <text evidence="1">The sequence shown here is derived from an EMBL/GenBank/DDBJ whole genome shotgun (WGS) entry which is preliminary data.</text>
</comment>
<dbReference type="InterPro" id="IPR011045">
    <property type="entry name" value="N2O_reductase_N"/>
</dbReference>
<name>A0A926NC59_9BACL</name>
<proteinExistence type="predicted"/>
<dbReference type="EMBL" id="JACXAH010000018">
    <property type="protein sequence ID" value="MBD1373105.1"/>
    <property type="molecule type" value="Genomic_DNA"/>
</dbReference>